<gene>
    <name evidence="5" type="ORF">IAB63_09130</name>
</gene>
<dbReference type="AlphaFoldDB" id="A0A9D1HJN0"/>
<sequence>MKAKGIAATVLSALLFGFTPIIASQTYTMGSNPETLTFYRNLFAVPMLFIVLCIQKDEMKLPKHAFKNLVIYGLLGCGVTTLTLYSAYQFVGVGTATTLHFLYPVFVALICFFVYKEHLGRQKVIALIIASVGVLFFIDPNGNVLASLPGIILAAGSGLTYAIYMVGMDKKGLKKLNPYKISFYIACVVSIAMLIYNIPTGHIVFALPPKALLYSFIVSLGTSFLGVVLLQVGIKHLSATTAAIFCLFEPVSSCICSWLLLHEAFPAAKIVGCLVILGAVAVLMTAKSGPDQNVRTKVRTADAKNR</sequence>
<evidence type="ECO:0000256" key="1">
    <source>
        <dbReference type="ARBA" id="ARBA00004127"/>
    </source>
</evidence>
<feature type="domain" description="EamA" evidence="4">
    <location>
        <begin position="4"/>
        <end position="137"/>
    </location>
</feature>
<name>A0A9D1HJN0_9FIRM</name>
<evidence type="ECO:0000259" key="4">
    <source>
        <dbReference type="Pfam" id="PF00892"/>
    </source>
</evidence>
<feature type="transmembrane region" description="Helical" evidence="3">
    <location>
        <begin position="144"/>
        <end position="167"/>
    </location>
</feature>
<keyword evidence="3" id="KW-0812">Transmembrane</keyword>
<reference evidence="5" key="2">
    <citation type="journal article" date="2021" name="PeerJ">
        <title>Extensive microbial diversity within the chicken gut microbiome revealed by metagenomics and culture.</title>
        <authorList>
            <person name="Gilroy R."/>
            <person name="Ravi A."/>
            <person name="Getino M."/>
            <person name="Pursley I."/>
            <person name="Horton D.L."/>
            <person name="Alikhan N.F."/>
            <person name="Baker D."/>
            <person name="Gharbi K."/>
            <person name="Hall N."/>
            <person name="Watson M."/>
            <person name="Adriaenssens E.M."/>
            <person name="Foster-Nyarko E."/>
            <person name="Jarju S."/>
            <person name="Secka A."/>
            <person name="Antonio M."/>
            <person name="Oren A."/>
            <person name="Chaudhuri R.R."/>
            <person name="La Ragione R."/>
            <person name="Hildebrand F."/>
            <person name="Pallen M.J."/>
        </authorList>
    </citation>
    <scope>NUCLEOTIDE SEQUENCE</scope>
    <source>
        <strain evidence="5">CHK187-14744</strain>
    </source>
</reference>
<feature type="transmembrane region" description="Helical" evidence="3">
    <location>
        <begin position="69"/>
        <end position="91"/>
    </location>
</feature>
<reference evidence="5" key="1">
    <citation type="submission" date="2020-10" db="EMBL/GenBank/DDBJ databases">
        <authorList>
            <person name="Gilroy R."/>
        </authorList>
    </citation>
    <scope>NUCLEOTIDE SEQUENCE</scope>
    <source>
        <strain evidence="5">CHK187-14744</strain>
    </source>
</reference>
<comment type="similarity">
    <text evidence="2">Belongs to the EamA transporter family.</text>
</comment>
<protein>
    <submittedName>
        <fullName evidence="5">DMT family transporter</fullName>
    </submittedName>
</protein>
<accession>A0A9D1HJN0</accession>
<dbReference type="GO" id="GO:0016020">
    <property type="term" value="C:membrane"/>
    <property type="evidence" value="ECO:0007669"/>
    <property type="project" value="InterPro"/>
</dbReference>
<feature type="transmembrane region" description="Helical" evidence="3">
    <location>
        <begin position="267"/>
        <end position="286"/>
    </location>
</feature>
<keyword evidence="3" id="KW-1133">Transmembrane helix</keyword>
<dbReference type="EMBL" id="DVLT01000055">
    <property type="protein sequence ID" value="HIU03402.1"/>
    <property type="molecule type" value="Genomic_DNA"/>
</dbReference>
<dbReference type="InterPro" id="IPR000620">
    <property type="entry name" value="EamA_dom"/>
</dbReference>
<organism evidence="5 6">
    <name type="scientific">Candidatus Onthocola gallistercoris</name>
    <dbReference type="NCBI Taxonomy" id="2840876"/>
    <lineage>
        <taxon>Bacteria</taxon>
        <taxon>Bacillati</taxon>
        <taxon>Bacillota</taxon>
        <taxon>Bacilli</taxon>
        <taxon>Candidatus Onthocola</taxon>
    </lineage>
</organism>
<dbReference type="PANTHER" id="PTHR22911">
    <property type="entry name" value="ACYL-MALONYL CONDENSING ENZYME-RELATED"/>
    <property type="match status" value="1"/>
</dbReference>
<dbReference type="PANTHER" id="PTHR22911:SF137">
    <property type="entry name" value="SOLUTE CARRIER FAMILY 35 MEMBER G2-RELATED"/>
    <property type="match status" value="1"/>
</dbReference>
<feature type="transmembrane region" description="Helical" evidence="3">
    <location>
        <begin position="39"/>
        <end position="57"/>
    </location>
</feature>
<dbReference type="InterPro" id="IPR037185">
    <property type="entry name" value="EmrE-like"/>
</dbReference>
<feature type="transmembrane region" description="Helical" evidence="3">
    <location>
        <begin position="242"/>
        <end position="261"/>
    </location>
</feature>
<feature type="transmembrane region" description="Helical" evidence="3">
    <location>
        <begin position="97"/>
        <end position="115"/>
    </location>
</feature>
<evidence type="ECO:0000313" key="5">
    <source>
        <dbReference type="EMBL" id="HIU03402.1"/>
    </source>
</evidence>
<dbReference type="Proteomes" id="UP000824164">
    <property type="component" value="Unassembled WGS sequence"/>
</dbReference>
<feature type="domain" description="EamA" evidence="4">
    <location>
        <begin position="149"/>
        <end position="284"/>
    </location>
</feature>
<feature type="transmembrane region" description="Helical" evidence="3">
    <location>
        <begin position="122"/>
        <end position="138"/>
    </location>
</feature>
<evidence type="ECO:0000256" key="3">
    <source>
        <dbReference type="SAM" id="Phobius"/>
    </source>
</evidence>
<proteinExistence type="inferred from homology"/>
<evidence type="ECO:0000256" key="2">
    <source>
        <dbReference type="ARBA" id="ARBA00007362"/>
    </source>
</evidence>
<evidence type="ECO:0000313" key="6">
    <source>
        <dbReference type="Proteomes" id="UP000824164"/>
    </source>
</evidence>
<feature type="transmembrane region" description="Helical" evidence="3">
    <location>
        <begin position="211"/>
        <end position="230"/>
    </location>
</feature>
<comment type="subcellular location">
    <subcellularLocation>
        <location evidence="1">Endomembrane system</location>
        <topology evidence="1">Multi-pass membrane protein</topology>
    </subcellularLocation>
</comment>
<keyword evidence="3" id="KW-0472">Membrane</keyword>
<dbReference type="SUPFAM" id="SSF103481">
    <property type="entry name" value="Multidrug resistance efflux transporter EmrE"/>
    <property type="match status" value="2"/>
</dbReference>
<feature type="transmembrane region" description="Helical" evidence="3">
    <location>
        <begin position="179"/>
        <end position="199"/>
    </location>
</feature>
<dbReference type="Pfam" id="PF00892">
    <property type="entry name" value="EamA"/>
    <property type="match status" value="2"/>
</dbReference>
<comment type="caution">
    <text evidence="5">The sequence shown here is derived from an EMBL/GenBank/DDBJ whole genome shotgun (WGS) entry which is preliminary data.</text>
</comment>